<keyword evidence="3" id="KW-0238">DNA-binding</keyword>
<evidence type="ECO:0000256" key="2">
    <source>
        <dbReference type="ARBA" id="ARBA00023015"/>
    </source>
</evidence>
<protein>
    <submittedName>
        <fullName evidence="6">Regulatory helix-turn-helix protein, lysR family</fullName>
    </submittedName>
</protein>
<dbReference type="Gene3D" id="3.40.190.290">
    <property type="match status" value="1"/>
</dbReference>
<comment type="similarity">
    <text evidence="1">Belongs to the LysR transcriptional regulatory family.</text>
</comment>
<accession>A0A1G9AES1</accession>
<keyword evidence="2" id="KW-0805">Transcription regulation</keyword>
<keyword evidence="7" id="KW-1185">Reference proteome</keyword>
<dbReference type="STRING" id="571298.SAMN04488026_103530"/>
<evidence type="ECO:0000313" key="6">
    <source>
        <dbReference type="EMBL" id="SDK25761.1"/>
    </source>
</evidence>
<dbReference type="PROSITE" id="PS50931">
    <property type="entry name" value="HTH_LYSR"/>
    <property type="match status" value="1"/>
</dbReference>
<organism evidence="6 7">
    <name type="scientific">Aliiruegeria lutimaris</name>
    <dbReference type="NCBI Taxonomy" id="571298"/>
    <lineage>
        <taxon>Bacteria</taxon>
        <taxon>Pseudomonadati</taxon>
        <taxon>Pseudomonadota</taxon>
        <taxon>Alphaproteobacteria</taxon>
        <taxon>Rhodobacterales</taxon>
        <taxon>Roseobacteraceae</taxon>
        <taxon>Aliiruegeria</taxon>
    </lineage>
</organism>
<feature type="domain" description="HTH lysR-type" evidence="5">
    <location>
        <begin position="16"/>
        <end position="73"/>
    </location>
</feature>
<dbReference type="EMBL" id="FNEK01000035">
    <property type="protein sequence ID" value="SDK25761.1"/>
    <property type="molecule type" value="Genomic_DNA"/>
</dbReference>
<dbReference type="InterPro" id="IPR000847">
    <property type="entry name" value="LysR_HTH_N"/>
</dbReference>
<keyword evidence="4" id="KW-0804">Transcription</keyword>
<evidence type="ECO:0000313" key="7">
    <source>
        <dbReference type="Proteomes" id="UP000199382"/>
    </source>
</evidence>
<dbReference type="Pfam" id="PF00126">
    <property type="entry name" value="HTH_1"/>
    <property type="match status" value="2"/>
</dbReference>
<gene>
    <name evidence="6" type="ORF">SAMN04488026_103530</name>
</gene>
<dbReference type="Gene3D" id="1.10.10.10">
    <property type="entry name" value="Winged helix-like DNA-binding domain superfamily/Winged helix DNA-binding domain"/>
    <property type="match status" value="2"/>
</dbReference>
<dbReference type="SUPFAM" id="SSF46785">
    <property type="entry name" value="Winged helix' DNA-binding domain"/>
    <property type="match status" value="2"/>
</dbReference>
<dbReference type="GO" id="GO:0005829">
    <property type="term" value="C:cytosol"/>
    <property type="evidence" value="ECO:0007669"/>
    <property type="project" value="TreeGrafter"/>
</dbReference>
<proteinExistence type="inferred from homology"/>
<dbReference type="InterPro" id="IPR050950">
    <property type="entry name" value="HTH-type_LysR_regulators"/>
</dbReference>
<reference evidence="6 7" key="1">
    <citation type="submission" date="2016-10" db="EMBL/GenBank/DDBJ databases">
        <authorList>
            <person name="de Groot N.N."/>
        </authorList>
    </citation>
    <scope>NUCLEOTIDE SEQUENCE [LARGE SCALE GENOMIC DNA]</scope>
    <source>
        <strain evidence="6 7">DSM 25294</strain>
    </source>
</reference>
<name>A0A1G9AES1_9RHOB</name>
<dbReference type="SUPFAM" id="SSF53850">
    <property type="entry name" value="Periplasmic binding protein-like II"/>
    <property type="match status" value="1"/>
</dbReference>
<dbReference type="InterPro" id="IPR036388">
    <property type="entry name" value="WH-like_DNA-bd_sf"/>
</dbReference>
<sequence length="414" mass="45986">MQGTPQSSHSIRSDLPTLRNLRIFEAVSRLGSITGAASEVHLSQPAVTQAIANIESQIGARLFDRRNQGTFLTADGLIFEKRVRRYYAQIERGLRDFGKRDYGKNLAVLLNLISEPQIRCLIAISEAESFAQAAQAINLSETTLSRSARDLQGTLKSPALFRRTATSMTCSLAGRELARRFKLARREISLACEEIDASRGHARSRISLGVLPLGGTSITGHAVSEFCRRHPDVRFELVEGHYDVLLGMLRSASIDFIIGMLRNPAPESDVVEEYLLADPYVVAVRKTHPLADKTDVSKEALAECRWILPKGDTPRRRAFEKAFSNLSELPTVDIETSSTRHIRTILRQSDRASILTRVEMLAESGAEGLVGIPLALPRATGKERIIGTTRLLDQLRTPYQTEFLDLLRDIARTI</sequence>
<dbReference type="GO" id="GO:0003700">
    <property type="term" value="F:DNA-binding transcription factor activity"/>
    <property type="evidence" value="ECO:0007669"/>
    <property type="project" value="InterPro"/>
</dbReference>
<dbReference type="InterPro" id="IPR036390">
    <property type="entry name" value="WH_DNA-bd_sf"/>
</dbReference>
<evidence type="ECO:0000259" key="5">
    <source>
        <dbReference type="PROSITE" id="PS50931"/>
    </source>
</evidence>
<evidence type="ECO:0000256" key="1">
    <source>
        <dbReference type="ARBA" id="ARBA00009437"/>
    </source>
</evidence>
<evidence type="ECO:0000256" key="4">
    <source>
        <dbReference type="ARBA" id="ARBA00023163"/>
    </source>
</evidence>
<dbReference type="InterPro" id="IPR005119">
    <property type="entry name" value="LysR_subst-bd"/>
</dbReference>
<dbReference type="Proteomes" id="UP000199382">
    <property type="component" value="Unassembled WGS sequence"/>
</dbReference>
<dbReference type="AlphaFoldDB" id="A0A1G9AES1"/>
<dbReference type="PRINTS" id="PR00039">
    <property type="entry name" value="HTHLYSR"/>
</dbReference>
<evidence type="ECO:0000256" key="3">
    <source>
        <dbReference type="ARBA" id="ARBA00023125"/>
    </source>
</evidence>
<dbReference type="Pfam" id="PF03466">
    <property type="entry name" value="LysR_substrate"/>
    <property type="match status" value="1"/>
</dbReference>
<dbReference type="GO" id="GO:0003677">
    <property type="term" value="F:DNA binding"/>
    <property type="evidence" value="ECO:0007669"/>
    <property type="project" value="UniProtKB-KW"/>
</dbReference>
<dbReference type="PANTHER" id="PTHR30419:SF8">
    <property type="entry name" value="NITROGEN ASSIMILATION TRANSCRIPTIONAL ACTIVATOR-RELATED"/>
    <property type="match status" value="1"/>
</dbReference>
<dbReference type="PANTHER" id="PTHR30419">
    <property type="entry name" value="HTH-TYPE TRANSCRIPTIONAL REGULATOR YBHD"/>
    <property type="match status" value="1"/>
</dbReference>